<evidence type="ECO:0000313" key="1">
    <source>
        <dbReference type="EMBL" id="KIK22859.1"/>
    </source>
</evidence>
<dbReference type="STRING" id="765257.A0A0C9ZA53"/>
<dbReference type="HOGENOM" id="CLU_156048_0_0_1"/>
<evidence type="ECO:0000313" key="2">
    <source>
        <dbReference type="Proteomes" id="UP000054018"/>
    </source>
</evidence>
<dbReference type="AlphaFoldDB" id="A0A0C9ZA53"/>
<dbReference type="OrthoDB" id="162969at2759"/>
<proteinExistence type="predicted"/>
<reference evidence="1 2" key="1">
    <citation type="submission" date="2014-04" db="EMBL/GenBank/DDBJ databases">
        <authorList>
            <consortium name="DOE Joint Genome Institute"/>
            <person name="Kuo A."/>
            <person name="Kohler A."/>
            <person name="Costa M.D."/>
            <person name="Nagy L.G."/>
            <person name="Floudas D."/>
            <person name="Copeland A."/>
            <person name="Barry K.W."/>
            <person name="Cichocki N."/>
            <person name="Veneault-Fourrey C."/>
            <person name="LaButti K."/>
            <person name="Lindquist E.A."/>
            <person name="Lipzen A."/>
            <person name="Lundell T."/>
            <person name="Morin E."/>
            <person name="Murat C."/>
            <person name="Sun H."/>
            <person name="Tunlid A."/>
            <person name="Henrissat B."/>
            <person name="Grigoriev I.V."/>
            <person name="Hibbett D.S."/>
            <person name="Martin F."/>
            <person name="Nordberg H.P."/>
            <person name="Cantor M.N."/>
            <person name="Hua S.X."/>
        </authorList>
    </citation>
    <scope>NUCLEOTIDE SEQUENCE [LARGE SCALE GENOMIC DNA]</scope>
    <source>
        <strain evidence="1 2">441</strain>
    </source>
</reference>
<sequence>MDTAEFLDPDIEAHDLFEATDDDIYEAMMEAKGVWDGSLDVDKDDESAGMAPKLIPTRSEALQAVLTLRKYVRVIDEPYAHKLGSMLGSFRWRTRAMETEGKKDSKITDYFSRK</sequence>
<protein>
    <submittedName>
        <fullName evidence="1">Uncharacterized protein</fullName>
    </submittedName>
</protein>
<dbReference type="EMBL" id="KN833734">
    <property type="protein sequence ID" value="KIK22859.1"/>
    <property type="molecule type" value="Genomic_DNA"/>
</dbReference>
<dbReference type="Proteomes" id="UP000054018">
    <property type="component" value="Unassembled WGS sequence"/>
</dbReference>
<accession>A0A0C9ZA53</accession>
<keyword evidence="2" id="KW-1185">Reference proteome</keyword>
<organism evidence="1 2">
    <name type="scientific">Pisolithus microcarpus 441</name>
    <dbReference type="NCBI Taxonomy" id="765257"/>
    <lineage>
        <taxon>Eukaryota</taxon>
        <taxon>Fungi</taxon>
        <taxon>Dikarya</taxon>
        <taxon>Basidiomycota</taxon>
        <taxon>Agaricomycotina</taxon>
        <taxon>Agaricomycetes</taxon>
        <taxon>Agaricomycetidae</taxon>
        <taxon>Boletales</taxon>
        <taxon>Sclerodermatineae</taxon>
        <taxon>Pisolithaceae</taxon>
        <taxon>Pisolithus</taxon>
    </lineage>
</organism>
<gene>
    <name evidence="1" type="ORF">PISMIDRAFT_101632</name>
</gene>
<reference evidence="2" key="2">
    <citation type="submission" date="2015-01" db="EMBL/GenBank/DDBJ databases">
        <title>Evolutionary Origins and Diversification of the Mycorrhizal Mutualists.</title>
        <authorList>
            <consortium name="DOE Joint Genome Institute"/>
            <consortium name="Mycorrhizal Genomics Consortium"/>
            <person name="Kohler A."/>
            <person name="Kuo A."/>
            <person name="Nagy L.G."/>
            <person name="Floudas D."/>
            <person name="Copeland A."/>
            <person name="Barry K.W."/>
            <person name="Cichocki N."/>
            <person name="Veneault-Fourrey C."/>
            <person name="LaButti K."/>
            <person name="Lindquist E.A."/>
            <person name="Lipzen A."/>
            <person name="Lundell T."/>
            <person name="Morin E."/>
            <person name="Murat C."/>
            <person name="Riley R."/>
            <person name="Ohm R."/>
            <person name="Sun H."/>
            <person name="Tunlid A."/>
            <person name="Henrissat B."/>
            <person name="Grigoriev I.V."/>
            <person name="Hibbett D.S."/>
            <person name="Martin F."/>
        </authorList>
    </citation>
    <scope>NUCLEOTIDE SEQUENCE [LARGE SCALE GENOMIC DNA]</scope>
    <source>
        <strain evidence="2">441</strain>
    </source>
</reference>
<name>A0A0C9ZA53_9AGAM</name>